<accession>A0ACC1AXR0</accession>
<reference evidence="2" key="1">
    <citation type="journal article" date="2023" name="G3 (Bethesda)">
        <title>Genome assembly and association tests identify interacting loci associated with vigor, precocity, and sex in interspecific pistachio rootstocks.</title>
        <authorList>
            <person name="Palmer W."/>
            <person name="Jacygrad E."/>
            <person name="Sagayaradj S."/>
            <person name="Cavanaugh K."/>
            <person name="Han R."/>
            <person name="Bertier L."/>
            <person name="Beede B."/>
            <person name="Kafkas S."/>
            <person name="Golino D."/>
            <person name="Preece J."/>
            <person name="Michelmore R."/>
        </authorList>
    </citation>
    <scope>NUCLEOTIDE SEQUENCE [LARGE SCALE GENOMIC DNA]</scope>
</reference>
<protein>
    <submittedName>
        <fullName evidence="1">Uncharacterized protein</fullName>
    </submittedName>
</protein>
<sequence length="136" mass="15014">MTVFTRKLCSLSQSIAKYLLVLLFLMTSMQVSSATATFAMTFSSSMSVVEYYLLKRFPVPYALYFVAVATVAAFIGQHVVRKLIILLGRASLIIFILALTIFISAISLGGVGISNMIEKIEAHDYMGFENLCTYDA</sequence>
<dbReference type="EMBL" id="CM047904">
    <property type="protein sequence ID" value="KAJ0091453.1"/>
    <property type="molecule type" value="Genomic_DNA"/>
</dbReference>
<gene>
    <name evidence="1" type="ORF">Patl1_12882</name>
</gene>
<name>A0ACC1AXR0_9ROSI</name>
<dbReference type="Proteomes" id="UP001164250">
    <property type="component" value="Chromosome 8"/>
</dbReference>
<proteinExistence type="predicted"/>
<evidence type="ECO:0000313" key="1">
    <source>
        <dbReference type="EMBL" id="KAJ0091453.1"/>
    </source>
</evidence>
<evidence type="ECO:0000313" key="2">
    <source>
        <dbReference type="Proteomes" id="UP001164250"/>
    </source>
</evidence>
<organism evidence="1 2">
    <name type="scientific">Pistacia atlantica</name>
    <dbReference type="NCBI Taxonomy" id="434234"/>
    <lineage>
        <taxon>Eukaryota</taxon>
        <taxon>Viridiplantae</taxon>
        <taxon>Streptophyta</taxon>
        <taxon>Embryophyta</taxon>
        <taxon>Tracheophyta</taxon>
        <taxon>Spermatophyta</taxon>
        <taxon>Magnoliopsida</taxon>
        <taxon>eudicotyledons</taxon>
        <taxon>Gunneridae</taxon>
        <taxon>Pentapetalae</taxon>
        <taxon>rosids</taxon>
        <taxon>malvids</taxon>
        <taxon>Sapindales</taxon>
        <taxon>Anacardiaceae</taxon>
        <taxon>Pistacia</taxon>
    </lineage>
</organism>
<keyword evidence="2" id="KW-1185">Reference proteome</keyword>
<comment type="caution">
    <text evidence="1">The sequence shown here is derived from an EMBL/GenBank/DDBJ whole genome shotgun (WGS) entry which is preliminary data.</text>
</comment>